<dbReference type="EMBL" id="CP008949">
    <property type="protein sequence ID" value="AII10932.1"/>
    <property type="molecule type" value="Genomic_DNA"/>
</dbReference>
<evidence type="ECO:0000256" key="4">
    <source>
        <dbReference type="PROSITE-ProRule" id="PRU00335"/>
    </source>
</evidence>
<dbReference type="PROSITE" id="PS50977">
    <property type="entry name" value="HTH_TETR_2"/>
    <property type="match status" value="1"/>
</dbReference>
<evidence type="ECO:0000256" key="3">
    <source>
        <dbReference type="ARBA" id="ARBA00023163"/>
    </source>
</evidence>
<feature type="DNA-binding region" description="H-T-H motif" evidence="4">
    <location>
        <begin position="37"/>
        <end position="56"/>
    </location>
</feature>
<geneLocation type="plasmid" evidence="6 7">
    <name>pPDG2</name>
</geneLocation>
<evidence type="ECO:0000259" key="5">
    <source>
        <dbReference type="PROSITE" id="PS50977"/>
    </source>
</evidence>
<keyword evidence="6" id="KW-0614">Plasmid</keyword>
<gene>
    <name evidence="6" type="ORF">EP51_43185</name>
</gene>
<dbReference type="Pfam" id="PF00440">
    <property type="entry name" value="TetR_N"/>
    <property type="match status" value="1"/>
</dbReference>
<feature type="domain" description="HTH tetR-type" evidence="5">
    <location>
        <begin position="14"/>
        <end position="74"/>
    </location>
</feature>
<protein>
    <recommendedName>
        <fullName evidence="5">HTH tetR-type domain-containing protein</fullName>
    </recommendedName>
</protein>
<reference evidence="6 7" key="1">
    <citation type="submission" date="2014-07" db="EMBL/GenBank/DDBJ databases">
        <title>Genome Sequence of Rhodococcus opacus Strain R7, a Biodegrader of Mono- and Polycyclic Aromatic Hydrocarbons.</title>
        <authorList>
            <person name="Di Gennaro P."/>
            <person name="Zampolli J."/>
            <person name="Presti I."/>
            <person name="Cappelletti M."/>
            <person name="D'Ursi P."/>
            <person name="Orro A."/>
            <person name="Mezzelani A."/>
            <person name="Milanesi L."/>
        </authorList>
    </citation>
    <scope>NUCLEOTIDE SEQUENCE [LARGE SCALE GENOMIC DNA]</scope>
    <source>
        <strain evidence="6 7">R7</strain>
        <plasmid evidence="6">pPDG2</plasmid>
    </source>
</reference>
<organism evidence="6 7">
    <name type="scientific">Rhodococcus opacus</name>
    <name type="common">Nocardia opaca</name>
    <dbReference type="NCBI Taxonomy" id="37919"/>
    <lineage>
        <taxon>Bacteria</taxon>
        <taxon>Bacillati</taxon>
        <taxon>Actinomycetota</taxon>
        <taxon>Actinomycetes</taxon>
        <taxon>Mycobacteriales</taxon>
        <taxon>Nocardiaceae</taxon>
        <taxon>Rhodococcus</taxon>
    </lineage>
</organism>
<sequence>MAEPVRRTQRERVEASTRLLAEATVSLIAERGFAATTTAEICKRAGYSRAMVHARYGSKDALLDSILTTHYEERMDIAPDPALNGLQQVLARIDAFSEFAAEDGEFLRAVFVLQFEATRGTAELRQRVATWVDRERQGFIHAIQNGVDDGSIRADLHAIHEATDLIASGIGIAYLWVTDATDTPIGPTLGRWRSRVASRLHSRPSVDEV</sequence>
<proteinExistence type="predicted"/>
<dbReference type="PANTHER" id="PTHR30055">
    <property type="entry name" value="HTH-TYPE TRANSCRIPTIONAL REGULATOR RUTR"/>
    <property type="match status" value="1"/>
</dbReference>
<dbReference type="SUPFAM" id="SSF46689">
    <property type="entry name" value="Homeodomain-like"/>
    <property type="match status" value="1"/>
</dbReference>
<dbReference type="GO" id="GO:0000976">
    <property type="term" value="F:transcription cis-regulatory region binding"/>
    <property type="evidence" value="ECO:0007669"/>
    <property type="project" value="TreeGrafter"/>
</dbReference>
<evidence type="ECO:0000313" key="7">
    <source>
        <dbReference type="Proteomes" id="UP000028488"/>
    </source>
</evidence>
<dbReference type="Gene3D" id="1.10.357.10">
    <property type="entry name" value="Tetracycline Repressor, domain 2"/>
    <property type="match status" value="1"/>
</dbReference>
<keyword evidence="1" id="KW-0805">Transcription regulation</keyword>
<dbReference type="PRINTS" id="PR00455">
    <property type="entry name" value="HTHTETR"/>
</dbReference>
<evidence type="ECO:0000256" key="1">
    <source>
        <dbReference type="ARBA" id="ARBA00023015"/>
    </source>
</evidence>
<dbReference type="PANTHER" id="PTHR30055:SF234">
    <property type="entry name" value="HTH-TYPE TRANSCRIPTIONAL REGULATOR BETI"/>
    <property type="match status" value="1"/>
</dbReference>
<keyword evidence="2 4" id="KW-0238">DNA-binding</keyword>
<dbReference type="InterPro" id="IPR001647">
    <property type="entry name" value="HTH_TetR"/>
</dbReference>
<dbReference type="RefSeq" id="WP_128643354.1">
    <property type="nucleotide sequence ID" value="NZ_CP008949.1"/>
</dbReference>
<dbReference type="Proteomes" id="UP000028488">
    <property type="component" value="Plasmid pPDG2"/>
</dbReference>
<dbReference type="InterPro" id="IPR036271">
    <property type="entry name" value="Tet_transcr_reg_TetR-rel_C_sf"/>
</dbReference>
<evidence type="ECO:0000313" key="6">
    <source>
        <dbReference type="EMBL" id="AII10932.1"/>
    </source>
</evidence>
<name>A0A076F0H8_RHOOP</name>
<dbReference type="InterPro" id="IPR050109">
    <property type="entry name" value="HTH-type_TetR-like_transc_reg"/>
</dbReference>
<dbReference type="GO" id="GO:0003700">
    <property type="term" value="F:DNA-binding transcription factor activity"/>
    <property type="evidence" value="ECO:0007669"/>
    <property type="project" value="TreeGrafter"/>
</dbReference>
<dbReference type="InterPro" id="IPR009057">
    <property type="entry name" value="Homeodomain-like_sf"/>
</dbReference>
<keyword evidence="3" id="KW-0804">Transcription</keyword>
<dbReference type="AlphaFoldDB" id="A0A076F0H8"/>
<dbReference type="SUPFAM" id="SSF48498">
    <property type="entry name" value="Tetracyclin repressor-like, C-terminal domain"/>
    <property type="match status" value="1"/>
</dbReference>
<evidence type="ECO:0000256" key="2">
    <source>
        <dbReference type="ARBA" id="ARBA00023125"/>
    </source>
</evidence>
<accession>A0A076F0H8</accession>